<evidence type="ECO:0000313" key="7">
    <source>
        <dbReference type="EMBL" id="HIZ91602.1"/>
    </source>
</evidence>
<accession>A0A9D2GX33</accession>
<evidence type="ECO:0000256" key="2">
    <source>
        <dbReference type="ARBA" id="ARBA00022573"/>
    </source>
</evidence>
<dbReference type="Gene3D" id="3.40.1010.10">
    <property type="entry name" value="Cobalt-precorrin-4 Transmethylase, Domain 1"/>
    <property type="match status" value="1"/>
</dbReference>
<dbReference type="PANTHER" id="PTHR43182">
    <property type="entry name" value="COBALT-PRECORRIN-6B C(15)-METHYLTRANSFERASE (DECARBOXYLATING)"/>
    <property type="match status" value="1"/>
</dbReference>
<dbReference type="GO" id="GO:0009236">
    <property type="term" value="P:cobalamin biosynthetic process"/>
    <property type="evidence" value="ECO:0007669"/>
    <property type="project" value="UniProtKB-KW"/>
</dbReference>
<dbReference type="SUPFAM" id="SSF53335">
    <property type="entry name" value="S-adenosyl-L-methionine-dependent methyltransferases"/>
    <property type="match status" value="1"/>
</dbReference>
<dbReference type="InterPro" id="IPR014777">
    <property type="entry name" value="4pyrrole_Mease_sub1"/>
</dbReference>
<evidence type="ECO:0000256" key="4">
    <source>
        <dbReference type="ARBA" id="ARBA00022679"/>
    </source>
</evidence>
<evidence type="ECO:0000259" key="6">
    <source>
        <dbReference type="Pfam" id="PF00590"/>
    </source>
</evidence>
<evidence type="ECO:0000256" key="3">
    <source>
        <dbReference type="ARBA" id="ARBA00022603"/>
    </source>
</evidence>
<keyword evidence="2" id="KW-0169">Cobalamin biosynthesis</keyword>
<organism evidence="7 8">
    <name type="scientific">Candidatus Bacteroides merdavium</name>
    <dbReference type="NCBI Taxonomy" id="2838472"/>
    <lineage>
        <taxon>Bacteria</taxon>
        <taxon>Pseudomonadati</taxon>
        <taxon>Bacteroidota</taxon>
        <taxon>Bacteroidia</taxon>
        <taxon>Bacteroidales</taxon>
        <taxon>Bacteroidaceae</taxon>
        <taxon>Bacteroides</taxon>
    </lineage>
</organism>
<keyword evidence="3" id="KW-0489">Methyltransferase</keyword>
<dbReference type="PANTHER" id="PTHR43182:SF1">
    <property type="entry name" value="COBALT-PRECORRIN-7 C(5)-METHYLTRANSFERASE"/>
    <property type="match status" value="1"/>
</dbReference>
<gene>
    <name evidence="7" type="primary">cbiE</name>
    <name evidence="7" type="ORF">H9807_05740</name>
</gene>
<evidence type="ECO:0000313" key="8">
    <source>
        <dbReference type="Proteomes" id="UP000824108"/>
    </source>
</evidence>
<dbReference type="Gene3D" id="3.40.50.150">
    <property type="entry name" value="Vaccinia Virus protein VP39"/>
    <property type="match status" value="1"/>
</dbReference>
<dbReference type="InterPro" id="IPR012818">
    <property type="entry name" value="CbiE"/>
</dbReference>
<dbReference type="InterPro" id="IPR029063">
    <property type="entry name" value="SAM-dependent_MTases_sf"/>
</dbReference>
<dbReference type="InterPro" id="IPR000878">
    <property type="entry name" value="4pyrrol_Mease"/>
</dbReference>
<dbReference type="InterPro" id="IPR035996">
    <property type="entry name" value="4pyrrol_Methylase_sf"/>
</dbReference>
<dbReference type="AlphaFoldDB" id="A0A9D2GX33"/>
<dbReference type="CDD" id="cd11644">
    <property type="entry name" value="Precorrin-6Y-MT"/>
    <property type="match status" value="1"/>
</dbReference>
<dbReference type="InterPro" id="IPR050714">
    <property type="entry name" value="Cobalamin_biosynth_MTase"/>
</dbReference>
<sequence>MAGDVDFIIIGLDDSPVPSFPPEVQEVICNAKVFSGGTRHKEIVASLLPEDATWITVSVPLEDVFARYESHFAASGCPILVFASGDPLFFGFANTLRKRMPQAHLRIYPAFNSLQVLAHRAVIPYNDMCNVSLTGRPWQELDKALIERNTQIGILTDHKHTPDAIARRMLEYGYNQYTIYIGEHLGNPTRERIRRMSVEETAQSSFERPNCLILKAESPLPSRPFGIPDEAFEHLDGRTRMITKAPIRLLTLRALELNRRRVFWDIGSCTGSVSIEARLQFPHLTVVSFEIRPEGRQLMETNSRRFGTPDIQHLTGDFLETDLSSLPLPDAVFIGGHGGKLNEMMTAIKKRLQPGGCIVFNSVSAESGKAFREATAALDMQLQPSVRIALDDYNPIEIMKATL</sequence>
<comment type="caution">
    <text evidence="7">The sequence shown here is derived from an EMBL/GenBank/DDBJ whole genome shotgun (WGS) entry which is preliminary data.</text>
</comment>
<evidence type="ECO:0000256" key="5">
    <source>
        <dbReference type="ARBA" id="ARBA00022691"/>
    </source>
</evidence>
<comment type="pathway">
    <text evidence="1">Cofactor biosynthesis; adenosylcobalamin biosynthesis.</text>
</comment>
<reference evidence="7" key="2">
    <citation type="submission" date="2021-04" db="EMBL/GenBank/DDBJ databases">
        <authorList>
            <person name="Gilroy R."/>
        </authorList>
    </citation>
    <scope>NUCLEOTIDE SEQUENCE</scope>
    <source>
        <strain evidence="7">CHK118-2852</strain>
    </source>
</reference>
<proteinExistence type="predicted"/>
<dbReference type="InterPro" id="IPR014008">
    <property type="entry name" value="Cbl_synth_MTase_CbiT"/>
</dbReference>
<dbReference type="Pfam" id="PF00590">
    <property type="entry name" value="TP_methylase"/>
    <property type="match status" value="1"/>
</dbReference>
<dbReference type="GO" id="GO:0032259">
    <property type="term" value="P:methylation"/>
    <property type="evidence" value="ECO:0007669"/>
    <property type="project" value="UniProtKB-KW"/>
</dbReference>
<evidence type="ECO:0000256" key="1">
    <source>
        <dbReference type="ARBA" id="ARBA00004953"/>
    </source>
</evidence>
<dbReference type="NCBIfam" id="TIGR02469">
    <property type="entry name" value="CbiT"/>
    <property type="match status" value="1"/>
</dbReference>
<keyword evidence="5" id="KW-0949">S-adenosyl-L-methionine</keyword>
<dbReference type="SUPFAM" id="SSF53790">
    <property type="entry name" value="Tetrapyrrole methylase"/>
    <property type="match status" value="1"/>
</dbReference>
<protein>
    <submittedName>
        <fullName evidence="7">Precorrin-6y C5,15-methyltransferase (Decarboxylating) subunit CbiE</fullName>
    </submittedName>
</protein>
<dbReference type="NCBIfam" id="TIGR02467">
    <property type="entry name" value="CbiE"/>
    <property type="match status" value="1"/>
</dbReference>
<feature type="domain" description="Tetrapyrrole methylase" evidence="6">
    <location>
        <begin position="23"/>
        <end position="200"/>
    </location>
</feature>
<reference evidence="7" key="1">
    <citation type="journal article" date="2021" name="PeerJ">
        <title>Extensive microbial diversity within the chicken gut microbiome revealed by metagenomics and culture.</title>
        <authorList>
            <person name="Gilroy R."/>
            <person name="Ravi A."/>
            <person name="Getino M."/>
            <person name="Pursley I."/>
            <person name="Horton D.L."/>
            <person name="Alikhan N.F."/>
            <person name="Baker D."/>
            <person name="Gharbi K."/>
            <person name="Hall N."/>
            <person name="Watson M."/>
            <person name="Adriaenssens E.M."/>
            <person name="Foster-Nyarko E."/>
            <person name="Jarju S."/>
            <person name="Secka A."/>
            <person name="Antonio M."/>
            <person name="Oren A."/>
            <person name="Chaudhuri R.R."/>
            <person name="La Ragione R."/>
            <person name="Hildebrand F."/>
            <person name="Pallen M.J."/>
        </authorList>
    </citation>
    <scope>NUCLEOTIDE SEQUENCE</scope>
    <source>
        <strain evidence="7">CHK118-2852</strain>
    </source>
</reference>
<keyword evidence="4" id="KW-0808">Transferase</keyword>
<dbReference type="EMBL" id="DXAV01000049">
    <property type="protein sequence ID" value="HIZ91602.1"/>
    <property type="molecule type" value="Genomic_DNA"/>
</dbReference>
<dbReference type="InterPro" id="IPR006365">
    <property type="entry name" value="Cbl_synth_CobL"/>
</dbReference>
<name>A0A9D2GX33_9BACE</name>
<dbReference type="PIRSF" id="PIRSF036428">
    <property type="entry name" value="CobL"/>
    <property type="match status" value="1"/>
</dbReference>
<dbReference type="GO" id="GO:0008276">
    <property type="term" value="F:protein methyltransferase activity"/>
    <property type="evidence" value="ECO:0007669"/>
    <property type="project" value="InterPro"/>
</dbReference>
<dbReference type="Proteomes" id="UP000824108">
    <property type="component" value="Unassembled WGS sequence"/>
</dbReference>